<name>A0A399D360_9BACT</name>
<proteinExistence type="predicted"/>
<accession>A0A399D360</accession>
<keyword evidence="2" id="KW-1185">Reference proteome</keyword>
<dbReference type="Proteomes" id="UP000266441">
    <property type="component" value="Unassembled WGS sequence"/>
</dbReference>
<evidence type="ECO:0000313" key="2">
    <source>
        <dbReference type="Proteomes" id="UP000266441"/>
    </source>
</evidence>
<dbReference type="AlphaFoldDB" id="A0A399D360"/>
<dbReference type="EMBL" id="QWET01000003">
    <property type="protein sequence ID" value="RIH66385.1"/>
    <property type="molecule type" value="Genomic_DNA"/>
</dbReference>
<comment type="caution">
    <text evidence="1">The sequence shown here is derived from an EMBL/GenBank/DDBJ whole genome shotgun (WGS) entry which is preliminary data.</text>
</comment>
<dbReference type="SUPFAM" id="SSF48371">
    <property type="entry name" value="ARM repeat"/>
    <property type="match status" value="1"/>
</dbReference>
<evidence type="ECO:0000313" key="1">
    <source>
        <dbReference type="EMBL" id="RIH66385.1"/>
    </source>
</evidence>
<sequence>MEGTLVTHYFEEKTDSLSGPEIFELQDENGLPIWFGRHVFKDVCISGECKMIRLWLFWDGAGNYLGMQIPEGKPLTKSDHTPFEQEDYKKLDGILSDTASILKDLKQEDLIVVPDTIDPYKAYEVDGYTAATRPALAEVVVKDAVYSCHTLWHTVYGPVQNAIFEILEKQVNEEFLALMFRSKNPAYISFAIRSMEKFPEYNETFYPRVLDCVRSENQPLAKQALDYFNPSLLEDTLIQNELVDMMSGVDMNLKYGILWKLIGLQKVDEKVVLKLLNMFEEETLGVGALNLIYRLISTEHLNNNPEIAEVLNNLTKHENGYVRNLTQRLLNITSQVK</sequence>
<reference evidence="1 2" key="1">
    <citation type="journal article" date="2015" name="Int. J. Syst. Evol. Microbiol.">
        <title>Mariniphaga sediminis sp. nov., isolated from coastal sediment.</title>
        <authorList>
            <person name="Wang F.Q."/>
            <person name="Shen Q.Y."/>
            <person name="Chen G.J."/>
            <person name="Du Z.J."/>
        </authorList>
    </citation>
    <scope>NUCLEOTIDE SEQUENCE [LARGE SCALE GENOMIC DNA]</scope>
    <source>
        <strain evidence="1 2">SY21</strain>
    </source>
</reference>
<gene>
    <name evidence="1" type="ORF">D1164_05630</name>
</gene>
<organism evidence="1 2">
    <name type="scientific">Mariniphaga sediminis</name>
    <dbReference type="NCBI Taxonomy" id="1628158"/>
    <lineage>
        <taxon>Bacteria</taxon>
        <taxon>Pseudomonadati</taxon>
        <taxon>Bacteroidota</taxon>
        <taxon>Bacteroidia</taxon>
        <taxon>Marinilabiliales</taxon>
        <taxon>Prolixibacteraceae</taxon>
        <taxon>Mariniphaga</taxon>
    </lineage>
</organism>
<protein>
    <submittedName>
        <fullName evidence="1">Uncharacterized protein</fullName>
    </submittedName>
</protein>
<dbReference type="InterPro" id="IPR016024">
    <property type="entry name" value="ARM-type_fold"/>
</dbReference>